<sequence length="1143" mass="129861">MSIQRVSSSTPSFSHCKYDVFLSFRGEDTRKNFTDHLYAALHKKGIRVFRDDKELDRGKAITSEIFRAIEESRSSIIVFSRNYVYSRWCLDELVKIVQCKNTSKQLVFPIFYDVEPTEIRKQKENFEEAFAKHEACGENVEKVQTWRDALKEVANLSGWDLKDRHEAEFIQDIVKEMSRKFSPTTLRTLDDLVGVSLRSEKLKLLLSSRSNDVRMIGICGMGGIGKTTIARVVYDMISSYFEGSSFLANVREISEKDSLIALQKQLLSETLSEIDIRIYNDFDGIKMIKSKLGLKKVLVVIDDVVHVSQLNKLAGKHSWFGSGSRIMITTRDEHLLRMHRVDQLYNVEALNDDEALELFSLKAFDNNQPSKDYVELTKHVLKYAGGLPLALDVLGSFLFGRSVDEWRSALERLKRDSENEILDILQISFNGLKEAEKKIFLDVACFFKGADKDYVTKILYGCGFDPVIGIGVLIAKSLMTIIENNKLWMHDLLQEMGQQIVKRQSLEEPGKCSRLWRAADVHHVLTKNTGTEAVEGMILYHPEDKVQSSANANAFSKMTNLRLLKIHNVKLPEGLEYLSDKLRLLDWHGYPLKSLPSSFQLDKTVELNMLYSKIEHVWHEVSSLYMLKFMRLGHSQNLRRTPDFTRAPNLEILILKGCTKLCEIHPSLLVHKKLTVLNLKDCTSLRTLPSKIAMESLKELVLSGCSKMKKFPEIVGSMKCLSELFLDGTAIEELPLSVKLLTGLALLNLKDCKSLVRLPSTINCLKSLKTLNLSGCSKLETVPEYLGQVESLEELDVSGTAIRQPMLPIFLMKNLKAISFRGCKVPPSFTSWYLQFPTSLMPRSSGSMPLMLPSLSGLCSLTKLDLSDCNLGEGAIPSDICNLLSLDKLNLSKNNFVSLPASISHLSKLKQIELEDCKRLQSLPVFPSSIENVRVGGCASLERLSNSFKLCYPDTCIINCINCFKLLAPIDSAFAMLEGWYLEEESIPRSMFSVVVPGSEFPEWFSYRKQGSEITTRRPPDLDNNRELMGYVLCCIFYVNKHLPAMGTHSRRTHELTCHMKVDEMYFTTCPYIQFDLKFGQAVTDHLWLLYLSRREFIDGEFMEEPKYNFIKFYYLTGCSPGLEVKRCGVHPIYSPAVDDTAT</sequence>
<reference evidence="1 2" key="1">
    <citation type="journal article" date="2023" name="Science">
        <title>Complex scaffold remodeling in plant triterpene biosynthesis.</title>
        <authorList>
            <person name="De La Pena R."/>
            <person name="Hodgson H."/>
            <person name="Liu J.C."/>
            <person name="Stephenson M.J."/>
            <person name="Martin A.C."/>
            <person name="Owen C."/>
            <person name="Harkess A."/>
            <person name="Leebens-Mack J."/>
            <person name="Jimenez L.E."/>
            <person name="Osbourn A."/>
            <person name="Sattely E.S."/>
        </authorList>
    </citation>
    <scope>NUCLEOTIDE SEQUENCE [LARGE SCALE GENOMIC DNA]</scope>
    <source>
        <strain evidence="2">cv. JPN11</strain>
        <tissue evidence="1">Leaf</tissue>
    </source>
</reference>
<gene>
    <name evidence="1" type="ORF">OWV82_015910</name>
</gene>
<name>A0ACC1XQY6_MELAZ</name>
<accession>A0ACC1XQY6</accession>
<organism evidence="1 2">
    <name type="scientific">Melia azedarach</name>
    <name type="common">Chinaberry tree</name>
    <dbReference type="NCBI Taxonomy" id="155640"/>
    <lineage>
        <taxon>Eukaryota</taxon>
        <taxon>Viridiplantae</taxon>
        <taxon>Streptophyta</taxon>
        <taxon>Embryophyta</taxon>
        <taxon>Tracheophyta</taxon>
        <taxon>Spermatophyta</taxon>
        <taxon>Magnoliopsida</taxon>
        <taxon>eudicotyledons</taxon>
        <taxon>Gunneridae</taxon>
        <taxon>Pentapetalae</taxon>
        <taxon>rosids</taxon>
        <taxon>malvids</taxon>
        <taxon>Sapindales</taxon>
        <taxon>Meliaceae</taxon>
        <taxon>Melia</taxon>
    </lineage>
</organism>
<comment type="caution">
    <text evidence="1">The sequence shown here is derived from an EMBL/GenBank/DDBJ whole genome shotgun (WGS) entry which is preliminary data.</text>
</comment>
<dbReference type="Proteomes" id="UP001164539">
    <property type="component" value="Chromosome 8"/>
</dbReference>
<keyword evidence="2" id="KW-1185">Reference proteome</keyword>
<evidence type="ECO:0000313" key="2">
    <source>
        <dbReference type="Proteomes" id="UP001164539"/>
    </source>
</evidence>
<evidence type="ECO:0000313" key="1">
    <source>
        <dbReference type="EMBL" id="KAJ4713872.1"/>
    </source>
</evidence>
<proteinExistence type="predicted"/>
<protein>
    <submittedName>
        <fullName evidence="1">TMV resistance protein N-like</fullName>
    </submittedName>
</protein>
<dbReference type="EMBL" id="CM051401">
    <property type="protein sequence ID" value="KAJ4713872.1"/>
    <property type="molecule type" value="Genomic_DNA"/>
</dbReference>